<dbReference type="SMART" id="SM00448">
    <property type="entry name" value="REC"/>
    <property type="match status" value="1"/>
</dbReference>
<dbReference type="EC" id="2.7.13.3" evidence="2"/>
<name>G6YNC9_9GAMM</name>
<dbReference type="PROSITE" id="PS50109">
    <property type="entry name" value="HIS_KIN"/>
    <property type="match status" value="2"/>
</dbReference>
<evidence type="ECO:0000256" key="6">
    <source>
        <dbReference type="PROSITE-ProRule" id="PRU00169"/>
    </source>
</evidence>
<dbReference type="Gene3D" id="3.30.565.10">
    <property type="entry name" value="Histidine kinase-like ATPase, C-terminal domain"/>
    <property type="match status" value="2"/>
</dbReference>
<dbReference type="InterPro" id="IPR036097">
    <property type="entry name" value="HisK_dim/P_sf"/>
</dbReference>
<evidence type="ECO:0000256" key="2">
    <source>
        <dbReference type="ARBA" id="ARBA00012438"/>
    </source>
</evidence>
<reference evidence="10 11" key="1">
    <citation type="journal article" date="2012" name="J. Bacteriol.">
        <title>Genome sequence of deep-sea manganese-oxidizing bacterium Marinobacter manganoxydans MnI7-9.</title>
        <authorList>
            <person name="Wang H."/>
            <person name="Li H."/>
            <person name="Shao Z."/>
            <person name="Liao S."/>
            <person name="Johnstone L."/>
            <person name="Rensing C."/>
            <person name="Wang G."/>
        </authorList>
    </citation>
    <scope>NUCLEOTIDE SEQUENCE [LARGE SCALE GENOMIC DNA]</scope>
    <source>
        <strain evidence="10 11">MnI7-9</strain>
    </source>
</reference>
<feature type="transmembrane region" description="Helical" evidence="7">
    <location>
        <begin position="124"/>
        <end position="143"/>
    </location>
</feature>
<evidence type="ECO:0000256" key="5">
    <source>
        <dbReference type="ARBA" id="ARBA00022777"/>
    </source>
</evidence>
<dbReference type="Pfam" id="PF00512">
    <property type="entry name" value="HisKA"/>
    <property type="match status" value="1"/>
</dbReference>
<feature type="domain" description="Response regulatory" evidence="9">
    <location>
        <begin position="501"/>
        <end position="616"/>
    </location>
</feature>
<evidence type="ECO:0000256" key="3">
    <source>
        <dbReference type="ARBA" id="ARBA00022553"/>
    </source>
</evidence>
<dbReference type="InterPro" id="IPR004358">
    <property type="entry name" value="Sig_transdc_His_kin-like_C"/>
</dbReference>
<protein>
    <recommendedName>
        <fullName evidence="2">histidine kinase</fullName>
        <ecNumber evidence="2">2.7.13.3</ecNumber>
    </recommendedName>
</protein>
<proteinExistence type="predicted"/>
<dbReference type="Pfam" id="PF00072">
    <property type="entry name" value="Response_reg"/>
    <property type="match status" value="1"/>
</dbReference>
<dbReference type="PROSITE" id="PS50110">
    <property type="entry name" value="RESPONSE_REGULATORY"/>
    <property type="match status" value="1"/>
</dbReference>
<dbReference type="SUPFAM" id="SSF55874">
    <property type="entry name" value="ATPase domain of HSP90 chaperone/DNA topoisomerase II/histidine kinase"/>
    <property type="match status" value="2"/>
</dbReference>
<evidence type="ECO:0000256" key="4">
    <source>
        <dbReference type="ARBA" id="ARBA00022679"/>
    </source>
</evidence>
<keyword evidence="7" id="KW-0472">Membrane</keyword>
<dbReference type="FunFam" id="3.30.565.10:FF:000006">
    <property type="entry name" value="Sensor histidine kinase WalK"/>
    <property type="match status" value="1"/>
</dbReference>
<evidence type="ECO:0000256" key="7">
    <source>
        <dbReference type="SAM" id="Phobius"/>
    </source>
</evidence>
<keyword evidence="3 6" id="KW-0597">Phosphoprotein</keyword>
<dbReference type="InterPro" id="IPR005467">
    <property type="entry name" value="His_kinase_dom"/>
</dbReference>
<dbReference type="GO" id="GO:0000155">
    <property type="term" value="F:phosphorelay sensor kinase activity"/>
    <property type="evidence" value="ECO:0007669"/>
    <property type="project" value="InterPro"/>
</dbReference>
<keyword evidence="7" id="KW-0812">Transmembrane</keyword>
<feature type="transmembrane region" description="Helical" evidence="7">
    <location>
        <begin position="97"/>
        <end position="118"/>
    </location>
</feature>
<feature type="transmembrane region" description="Helical" evidence="7">
    <location>
        <begin position="70"/>
        <end position="90"/>
    </location>
</feature>
<feature type="modified residue" description="4-aspartylphosphate" evidence="6">
    <location>
        <position position="549"/>
    </location>
</feature>
<feature type="transmembrane region" description="Helical" evidence="7">
    <location>
        <begin position="38"/>
        <end position="58"/>
    </location>
</feature>
<feature type="domain" description="Histidine kinase" evidence="8">
    <location>
        <begin position="661"/>
        <end position="872"/>
    </location>
</feature>
<evidence type="ECO:0000259" key="8">
    <source>
        <dbReference type="PROSITE" id="PS50109"/>
    </source>
</evidence>
<dbReference type="Proteomes" id="UP000003208">
    <property type="component" value="Unassembled WGS sequence"/>
</dbReference>
<organism evidence="10 11">
    <name type="scientific">Marinobacter manganoxydans MnI7-9</name>
    <dbReference type="NCBI Taxonomy" id="1094979"/>
    <lineage>
        <taxon>Bacteria</taxon>
        <taxon>Pseudomonadati</taxon>
        <taxon>Pseudomonadota</taxon>
        <taxon>Gammaproteobacteria</taxon>
        <taxon>Pseudomonadales</taxon>
        <taxon>Marinobacteraceae</taxon>
        <taxon>Marinobacter</taxon>
    </lineage>
</organism>
<dbReference type="AlphaFoldDB" id="G6YNC9"/>
<evidence type="ECO:0000313" key="10">
    <source>
        <dbReference type="EMBL" id="EHJ06306.1"/>
    </source>
</evidence>
<dbReference type="GO" id="GO:0005886">
    <property type="term" value="C:plasma membrane"/>
    <property type="evidence" value="ECO:0007669"/>
    <property type="project" value="UniProtKB-ARBA"/>
</dbReference>
<sequence length="872" mass="96568">MLTKLYSMLGQFSPAFRDLSHLEEHHKSFEAQNWIDRAYLNQIGCIVSIIIVTLGIPLDYIVYPEYFVEFAALRVGEVVFLSIMFFVTTLDSMRPHVFKITAIFTGSVIATVAVIIYVTEGAVSPYYAGINLVLIGIGFIMGLTFKEALAYSLFAILSYLFVSVLAGVPDGSWRIVIINGYFIFLTGVIAVIAAYFGYRIRFYSYAQEVELQKSNTALQEMDRRKSEFIANVSHELRTPVAVIVGPAKHLLEQQSGQLPPSARKVVEQIVRNGGRLIKLVNDLLELMVLENTTLAKDSYTRVDLKSILNICTDQLAPLFGSNNSRVLNAVTPRYPVWVDGNESQLERVCFNLIQNAYKFTDPGNGQIDVELAIADDFATLKVKDNGVGIDPKNHDMIFQRYRQVDGSTTRKAQGTGIGLALVKEIVEAHSGTIAVYSQLGWGSTFTLQIPLAQNQTDAIDPKETANNDIRRDAERDYLLNFDVHTTPETANKTYRSEGKPLLVLVEDENDIASMMLDALQADYDLVWLKDGSSAAQEIESLRPHVVLLDHMLPGKDGLDIAREMKRYSDTSTTPILLVTANARDTLKQDALDLGIDEFIAKPFSWVELRARVKNLVNRANLERVLSDRNTELQIAMDDLSRSEAQLIQSEKWRSLSSFSGALIHEIGNPLNIALSALRVAVKQTNPEIRAEALDDAKIGLERISDLIADLKDFLTPENTPVLEPVSLEQVIDRSEALHRDRLANVVVHHEGLSEAFVIGNKNALIQTISNLIGNSLDAFARRDLPNPSISICATSDQRSDGSFYRIQVSDNGPGIPESVIPMLFTPFHPGPESTSLGIGLSLCKKMVEQMGGEIILAESLEGASFEISLPSA</sequence>
<dbReference type="InterPro" id="IPR011006">
    <property type="entry name" value="CheY-like_superfamily"/>
</dbReference>
<keyword evidence="11" id="KW-1185">Reference proteome</keyword>
<keyword evidence="4" id="KW-0808">Transferase</keyword>
<dbReference type="RefSeq" id="WP_008169786.1">
    <property type="nucleotide sequence ID" value="NZ_AGTR01000009.1"/>
</dbReference>
<dbReference type="EMBL" id="AGTR01000009">
    <property type="protein sequence ID" value="EHJ06306.1"/>
    <property type="molecule type" value="Genomic_DNA"/>
</dbReference>
<accession>G6YNC9</accession>
<keyword evidence="5 10" id="KW-0418">Kinase</keyword>
<dbReference type="SMART" id="SM00387">
    <property type="entry name" value="HATPase_c"/>
    <property type="match status" value="2"/>
</dbReference>
<feature type="domain" description="Histidine kinase" evidence="8">
    <location>
        <begin position="231"/>
        <end position="453"/>
    </location>
</feature>
<dbReference type="SUPFAM" id="SSF52172">
    <property type="entry name" value="CheY-like"/>
    <property type="match status" value="1"/>
</dbReference>
<dbReference type="PANTHER" id="PTHR43547:SF2">
    <property type="entry name" value="HYBRID SIGNAL TRANSDUCTION HISTIDINE KINASE C"/>
    <property type="match status" value="1"/>
</dbReference>
<dbReference type="SMART" id="SM00388">
    <property type="entry name" value="HisKA"/>
    <property type="match status" value="2"/>
</dbReference>
<comment type="catalytic activity">
    <reaction evidence="1">
        <text>ATP + protein L-histidine = ADP + protein N-phospho-L-histidine.</text>
        <dbReference type="EC" id="2.7.13.3"/>
    </reaction>
</comment>
<dbReference type="PRINTS" id="PR00344">
    <property type="entry name" value="BCTRLSENSOR"/>
</dbReference>
<feature type="transmembrane region" description="Helical" evidence="7">
    <location>
        <begin position="150"/>
        <end position="169"/>
    </location>
</feature>
<dbReference type="InterPro" id="IPR001789">
    <property type="entry name" value="Sig_transdc_resp-reg_receiver"/>
</dbReference>
<evidence type="ECO:0000259" key="9">
    <source>
        <dbReference type="PROSITE" id="PS50110"/>
    </source>
</evidence>
<evidence type="ECO:0000256" key="1">
    <source>
        <dbReference type="ARBA" id="ARBA00000085"/>
    </source>
</evidence>
<dbReference type="InterPro" id="IPR003594">
    <property type="entry name" value="HATPase_dom"/>
</dbReference>
<dbReference type="SUPFAM" id="SSF47384">
    <property type="entry name" value="Homodimeric domain of signal transducing histidine kinase"/>
    <property type="match status" value="2"/>
</dbReference>
<dbReference type="Gene3D" id="3.40.50.2300">
    <property type="match status" value="1"/>
</dbReference>
<dbReference type="Gene3D" id="1.10.287.130">
    <property type="match status" value="2"/>
</dbReference>
<evidence type="ECO:0000313" key="11">
    <source>
        <dbReference type="Proteomes" id="UP000003208"/>
    </source>
</evidence>
<dbReference type="InterPro" id="IPR003661">
    <property type="entry name" value="HisK_dim/P_dom"/>
</dbReference>
<dbReference type="CDD" id="cd00082">
    <property type="entry name" value="HisKA"/>
    <property type="match status" value="2"/>
</dbReference>
<dbReference type="InterPro" id="IPR036890">
    <property type="entry name" value="HATPase_C_sf"/>
</dbReference>
<gene>
    <name evidence="10" type="ORF">KYE_01718</name>
</gene>
<dbReference type="Pfam" id="PF02518">
    <property type="entry name" value="HATPase_c"/>
    <property type="match status" value="2"/>
</dbReference>
<keyword evidence="7" id="KW-1133">Transmembrane helix</keyword>
<dbReference type="PATRIC" id="fig|1094979.3.peg.317"/>
<dbReference type="PANTHER" id="PTHR43547">
    <property type="entry name" value="TWO-COMPONENT HISTIDINE KINASE"/>
    <property type="match status" value="1"/>
</dbReference>
<feature type="transmembrane region" description="Helical" evidence="7">
    <location>
        <begin position="175"/>
        <end position="198"/>
    </location>
</feature>